<dbReference type="EMBL" id="LAZR01003835">
    <property type="protein sequence ID" value="KKN14273.1"/>
    <property type="molecule type" value="Genomic_DNA"/>
</dbReference>
<organism evidence="1">
    <name type="scientific">marine sediment metagenome</name>
    <dbReference type="NCBI Taxonomy" id="412755"/>
    <lineage>
        <taxon>unclassified sequences</taxon>
        <taxon>metagenomes</taxon>
        <taxon>ecological metagenomes</taxon>
    </lineage>
</organism>
<proteinExistence type="predicted"/>
<dbReference type="AlphaFoldDB" id="A0A0F9RA79"/>
<gene>
    <name evidence="1" type="ORF">LCGC14_0997840</name>
</gene>
<comment type="caution">
    <text evidence="1">The sequence shown here is derived from an EMBL/GenBank/DDBJ whole genome shotgun (WGS) entry which is preliminary data.</text>
</comment>
<evidence type="ECO:0000313" key="1">
    <source>
        <dbReference type="EMBL" id="KKN14273.1"/>
    </source>
</evidence>
<name>A0A0F9RA79_9ZZZZ</name>
<sequence>MLEAIATRILKAVFGGGSIISAANPLPVTSEAALDRGTATGGSNITLADTTKNWGINMWEDAILAVEIGGIEYHRHITSNTADTITMDALPALVVVAADDPYTIRRVVSPGEVHIDPFTDATGINILPAAVRSSAVGSFKALKVHCHFAAATSNPITIALDANAGPAYDKPLHVQVMGASQDMDYYFPPGAKFEAGDVITIAWTNDIGAVAWSVEIGWEE</sequence>
<accession>A0A0F9RA79</accession>
<protein>
    <submittedName>
        <fullName evidence="1">Uncharacterized protein</fullName>
    </submittedName>
</protein>
<reference evidence="1" key="1">
    <citation type="journal article" date="2015" name="Nature">
        <title>Complex archaea that bridge the gap between prokaryotes and eukaryotes.</title>
        <authorList>
            <person name="Spang A."/>
            <person name="Saw J.H."/>
            <person name="Jorgensen S.L."/>
            <person name="Zaremba-Niedzwiedzka K."/>
            <person name="Martijn J."/>
            <person name="Lind A.E."/>
            <person name="van Eijk R."/>
            <person name="Schleper C."/>
            <person name="Guy L."/>
            <person name="Ettema T.J."/>
        </authorList>
    </citation>
    <scope>NUCLEOTIDE SEQUENCE</scope>
</reference>